<dbReference type="Gene3D" id="3.40.366.10">
    <property type="entry name" value="Malonyl-Coenzyme A Acyl Carrier Protein, domain 2"/>
    <property type="match status" value="1"/>
</dbReference>
<evidence type="ECO:0000313" key="8">
    <source>
        <dbReference type="EMBL" id="TDC64196.1"/>
    </source>
</evidence>
<dbReference type="SMART" id="SM00822">
    <property type="entry name" value="PKS_KR"/>
    <property type="match status" value="1"/>
</dbReference>
<organism evidence="8 9">
    <name type="scientific">Streptomyces hainanensis</name>
    <dbReference type="NCBI Taxonomy" id="402648"/>
    <lineage>
        <taxon>Bacteria</taxon>
        <taxon>Bacillati</taxon>
        <taxon>Actinomycetota</taxon>
        <taxon>Actinomycetes</taxon>
        <taxon>Kitasatosporales</taxon>
        <taxon>Streptomycetaceae</taxon>
        <taxon>Streptomyces</taxon>
    </lineage>
</organism>
<dbReference type="OrthoDB" id="9778690at2"/>
<dbReference type="InterPro" id="IPR009081">
    <property type="entry name" value="PP-bd_ACP"/>
</dbReference>
<accession>A0A4R4SMR6</accession>
<dbReference type="SUPFAM" id="SSF55048">
    <property type="entry name" value="Probable ACP-binding domain of malonyl-CoA ACP transacylase"/>
    <property type="match status" value="1"/>
</dbReference>
<dbReference type="InterPro" id="IPR050091">
    <property type="entry name" value="PKS_NRPS_Biosynth_Enz"/>
</dbReference>
<comment type="caution">
    <text evidence="8">The sequence shown here is derived from an EMBL/GenBank/DDBJ whole genome shotgun (WGS) entry which is preliminary data.</text>
</comment>
<gene>
    <name evidence="8" type="ORF">E1283_31745</name>
</gene>
<reference evidence="8 9" key="1">
    <citation type="submission" date="2019-03" db="EMBL/GenBank/DDBJ databases">
        <title>Draft genome sequences of novel Actinobacteria.</title>
        <authorList>
            <person name="Sahin N."/>
            <person name="Ay H."/>
            <person name="Saygin H."/>
        </authorList>
    </citation>
    <scope>NUCLEOTIDE SEQUENCE [LARGE SCALE GENOMIC DNA]</scope>
    <source>
        <strain evidence="8 9">DSM 41900</strain>
    </source>
</reference>
<dbReference type="EMBL" id="SMKI01000528">
    <property type="protein sequence ID" value="TDC64196.1"/>
    <property type="molecule type" value="Genomic_DNA"/>
</dbReference>
<dbReference type="SUPFAM" id="SSF51735">
    <property type="entry name" value="NAD(P)-binding Rossmann-fold domains"/>
    <property type="match status" value="2"/>
</dbReference>
<keyword evidence="2" id="KW-0597">Phosphoprotein</keyword>
<dbReference type="SUPFAM" id="SSF52151">
    <property type="entry name" value="FabD/lysophospholipase-like"/>
    <property type="match status" value="1"/>
</dbReference>
<sequence>MVHPVRDAVTRNAVARNAVTRNAVTRARAGTGRELYRDHPAFATAVDEVAEHFAAHLDRPLTEVLFADPEGPDAALIQQPRYAQPALFALQVALHRVVTGAGITPDHLLGHSGGELTAAHLAGVLTLPDAVTLVAARARLTWSATPGGLRIALRASEDEVARVLGDGRDLVDIASVDGPEHTVIAGDAEAVERIAAHFAERGVPASGLASGLAAPPALHSPHASPILAEFRAVAATLTYRPPTIPLVSNVTGTLATDHELTSPDYWTELLRRTVRFHDGVRTLRDAGVTAYLELGPDAVLTPLVRQSLAKDDAAVVAVPALRHGTPEPVALLTALAELHVHGAAPATAPTTLGWRPEGPPPELPTYPFQRRRYWYQAPPAATSTHSGDGAERLLWTAVESADPDALARLLSLDDTRQANALLPALADFRRRSAHRARLDSWRYRESWHPRQDTAAGVPTGRWLLLVPEAHAGHPWVDAARAGLADRGATPLVLTLGPEATDPDRLAARLRDTFGDGAPPTGLLSLLAFDESPHPGHPALPTGLAAQIALVRAIGELGLAAPLWVATRGAIPAALTQGSVSPVQAQTWGAGRVIALEHPERWGGLIDLPVTPDEPSVARLCAALVARDGEDQIAIRPGGAHVRRLERAPRQASPRADGGWRTSGTTLITGGTGALGGRVARWLAGRGAEHLLLVSRRGLQAPGAETLAAELRALGTEVTIVACDIADRSALARVIAEIPATYPLRAVVHSAGLGADQPVADCDFAGFATITSGKTLGATHLDALLRDTPLDAFVLFSSVSAIWGSAEQAAYAAGNAHIDALARKRRADGLPATTINWGPWAGTGLAAPRHTSDYLTRRGIRRMATDLAVEGMAEALDPDETALILFDLDWAPFHRAFTAIRPSNLFAEIPEVRQATERPEPADTGAEPDTARAVALQDRLAGLSSPERRAALLDLVRDETAAVLGFDSAQDVAAGRPFKEMGFDSLTGLSLRTRLQRSTGLRLPATLVYDHPNAEALAGWLSQEVIGGAEPSETSIFGELDRLEAALVGVGDAPDVRAQVASRLTGLLTGLQRRSAGPGQDLDLDLEGGELATELKEASDDDLFRMLGDEFGIS</sequence>
<dbReference type="InterPro" id="IPR014043">
    <property type="entry name" value="Acyl_transferase_dom"/>
</dbReference>
<dbReference type="InterPro" id="IPR036291">
    <property type="entry name" value="NAD(P)-bd_dom_sf"/>
</dbReference>
<evidence type="ECO:0000259" key="7">
    <source>
        <dbReference type="PROSITE" id="PS50075"/>
    </source>
</evidence>
<dbReference type="SMART" id="SM00827">
    <property type="entry name" value="PKS_AT"/>
    <property type="match status" value="1"/>
</dbReference>
<dbReference type="InterPro" id="IPR016035">
    <property type="entry name" value="Acyl_Trfase/lysoPLipase"/>
</dbReference>
<dbReference type="InterPro" id="IPR020806">
    <property type="entry name" value="PKS_PP-bd"/>
</dbReference>
<dbReference type="Pfam" id="PF18369">
    <property type="entry name" value="PKS_DE"/>
    <property type="match status" value="1"/>
</dbReference>
<dbReference type="FunFam" id="1.10.1200.10:FF:000007">
    <property type="entry name" value="Probable polyketide synthase pks17"/>
    <property type="match status" value="1"/>
</dbReference>
<keyword evidence="1" id="KW-0596">Phosphopantetheine</keyword>
<dbReference type="InterPro" id="IPR036736">
    <property type="entry name" value="ACP-like_sf"/>
</dbReference>
<dbReference type="GO" id="GO:0017000">
    <property type="term" value="P:antibiotic biosynthetic process"/>
    <property type="evidence" value="ECO:0007669"/>
    <property type="project" value="UniProtKB-KW"/>
</dbReference>
<dbReference type="Pfam" id="PF08659">
    <property type="entry name" value="KR"/>
    <property type="match status" value="1"/>
</dbReference>
<dbReference type="GO" id="GO:0004312">
    <property type="term" value="F:fatty acid synthase activity"/>
    <property type="evidence" value="ECO:0007669"/>
    <property type="project" value="TreeGrafter"/>
</dbReference>
<keyword evidence="6" id="KW-0012">Acyltransferase</keyword>
<name>A0A4R4SMR6_9ACTN</name>
<dbReference type="AlphaFoldDB" id="A0A4R4SMR6"/>
<evidence type="ECO:0000256" key="4">
    <source>
        <dbReference type="ARBA" id="ARBA00023194"/>
    </source>
</evidence>
<dbReference type="Pfam" id="PF00698">
    <property type="entry name" value="Acyl_transf_1"/>
    <property type="match status" value="1"/>
</dbReference>
<evidence type="ECO:0000256" key="2">
    <source>
        <dbReference type="ARBA" id="ARBA00022553"/>
    </source>
</evidence>
<dbReference type="SMART" id="SM01294">
    <property type="entry name" value="PKS_PP_betabranch"/>
    <property type="match status" value="1"/>
</dbReference>
<dbReference type="PANTHER" id="PTHR43775">
    <property type="entry name" value="FATTY ACID SYNTHASE"/>
    <property type="match status" value="1"/>
</dbReference>
<dbReference type="InterPro" id="IPR001227">
    <property type="entry name" value="Ac_transferase_dom_sf"/>
</dbReference>
<dbReference type="GO" id="GO:0006633">
    <property type="term" value="P:fatty acid biosynthetic process"/>
    <property type="evidence" value="ECO:0007669"/>
    <property type="project" value="TreeGrafter"/>
</dbReference>
<dbReference type="Pfam" id="PF00550">
    <property type="entry name" value="PP-binding"/>
    <property type="match status" value="1"/>
</dbReference>
<dbReference type="PROSITE" id="PS50075">
    <property type="entry name" value="CARRIER"/>
    <property type="match status" value="1"/>
</dbReference>
<dbReference type="InterPro" id="IPR013968">
    <property type="entry name" value="PKS_KR"/>
</dbReference>
<dbReference type="SUPFAM" id="SSF47336">
    <property type="entry name" value="ACP-like"/>
    <property type="match status" value="1"/>
</dbReference>
<dbReference type="CDD" id="cd08952">
    <property type="entry name" value="KR_1_SDR_x"/>
    <property type="match status" value="1"/>
</dbReference>
<feature type="domain" description="Carrier" evidence="7">
    <location>
        <begin position="949"/>
        <end position="1024"/>
    </location>
</feature>
<dbReference type="Proteomes" id="UP000295345">
    <property type="component" value="Unassembled WGS sequence"/>
</dbReference>
<keyword evidence="9" id="KW-1185">Reference proteome</keyword>
<keyword evidence="5" id="KW-0511">Multifunctional enzyme</keyword>
<protein>
    <submittedName>
        <fullName evidence="8">SDR family NAD(P)-dependent oxidoreductase</fullName>
    </submittedName>
</protein>
<keyword evidence="3" id="KW-0808">Transferase</keyword>
<dbReference type="Gene3D" id="1.10.1200.10">
    <property type="entry name" value="ACP-like"/>
    <property type="match status" value="1"/>
</dbReference>
<keyword evidence="4" id="KW-0045">Antibiotic biosynthesis</keyword>
<dbReference type="Gene3D" id="3.30.70.3290">
    <property type="match status" value="1"/>
</dbReference>
<dbReference type="SMART" id="SM00823">
    <property type="entry name" value="PKS_PP"/>
    <property type="match status" value="1"/>
</dbReference>
<proteinExistence type="predicted"/>
<dbReference type="Gene3D" id="3.40.50.720">
    <property type="entry name" value="NAD(P)-binding Rossmann-like Domain"/>
    <property type="match status" value="1"/>
</dbReference>
<evidence type="ECO:0000313" key="9">
    <source>
        <dbReference type="Proteomes" id="UP000295345"/>
    </source>
</evidence>
<dbReference type="InterPro" id="IPR057326">
    <property type="entry name" value="KR_dom"/>
</dbReference>
<dbReference type="InterPro" id="IPR016036">
    <property type="entry name" value="Malonyl_transacylase_ACP-bd"/>
</dbReference>
<evidence type="ECO:0000256" key="3">
    <source>
        <dbReference type="ARBA" id="ARBA00022679"/>
    </source>
</evidence>
<dbReference type="PANTHER" id="PTHR43775:SF51">
    <property type="entry name" value="INACTIVE PHENOLPHTHIOCEROL SYNTHESIS POLYKETIDE SYNTHASE TYPE I PKS1-RELATED"/>
    <property type="match status" value="1"/>
</dbReference>
<dbReference type="InterPro" id="IPR041618">
    <property type="entry name" value="PKS_DE"/>
</dbReference>
<evidence type="ECO:0000256" key="5">
    <source>
        <dbReference type="ARBA" id="ARBA00023268"/>
    </source>
</evidence>
<evidence type="ECO:0000256" key="6">
    <source>
        <dbReference type="ARBA" id="ARBA00023315"/>
    </source>
</evidence>
<evidence type="ECO:0000256" key="1">
    <source>
        <dbReference type="ARBA" id="ARBA00022450"/>
    </source>
</evidence>
<dbReference type="GO" id="GO:0031177">
    <property type="term" value="F:phosphopantetheine binding"/>
    <property type="evidence" value="ECO:0007669"/>
    <property type="project" value="InterPro"/>
</dbReference>